<gene>
    <name evidence="2" type="ORF">C0Q70_09767</name>
</gene>
<sequence>MAGFSLKPNRHHPCALRTPTTSQSKVPKTRPGVHPGVMANFSNFDTTDPSEADPSDGLCDEPILYSKQ</sequence>
<reference evidence="2 3" key="1">
    <citation type="submission" date="2018-04" db="EMBL/GenBank/DDBJ databases">
        <title>The genome of golden apple snail Pomacea canaliculata provides insight into stress tolerance and invasive adaptation.</title>
        <authorList>
            <person name="Liu C."/>
            <person name="Liu B."/>
            <person name="Ren Y."/>
            <person name="Zhang Y."/>
            <person name="Wang H."/>
            <person name="Li S."/>
            <person name="Jiang F."/>
            <person name="Yin L."/>
            <person name="Zhang G."/>
            <person name="Qian W."/>
            <person name="Fan W."/>
        </authorList>
    </citation>
    <scope>NUCLEOTIDE SEQUENCE [LARGE SCALE GENOMIC DNA]</scope>
    <source>
        <strain evidence="2">SZHN2017</strain>
        <tissue evidence="2">Muscle</tissue>
    </source>
</reference>
<name>A0A2T7PAQ2_POMCA</name>
<dbReference type="AlphaFoldDB" id="A0A2T7PAQ2"/>
<accession>A0A2T7PAQ2</accession>
<organism evidence="2 3">
    <name type="scientific">Pomacea canaliculata</name>
    <name type="common">Golden apple snail</name>
    <dbReference type="NCBI Taxonomy" id="400727"/>
    <lineage>
        <taxon>Eukaryota</taxon>
        <taxon>Metazoa</taxon>
        <taxon>Spiralia</taxon>
        <taxon>Lophotrochozoa</taxon>
        <taxon>Mollusca</taxon>
        <taxon>Gastropoda</taxon>
        <taxon>Caenogastropoda</taxon>
        <taxon>Architaenioglossa</taxon>
        <taxon>Ampullarioidea</taxon>
        <taxon>Ampullariidae</taxon>
        <taxon>Pomacea</taxon>
    </lineage>
</organism>
<proteinExistence type="predicted"/>
<evidence type="ECO:0000256" key="1">
    <source>
        <dbReference type="SAM" id="MobiDB-lite"/>
    </source>
</evidence>
<protein>
    <submittedName>
        <fullName evidence="2">Uncharacterized protein</fullName>
    </submittedName>
</protein>
<feature type="region of interest" description="Disordered" evidence="1">
    <location>
        <begin position="1"/>
        <end position="68"/>
    </location>
</feature>
<dbReference type="Proteomes" id="UP000245119">
    <property type="component" value="Linkage Group LG5"/>
</dbReference>
<evidence type="ECO:0000313" key="3">
    <source>
        <dbReference type="Proteomes" id="UP000245119"/>
    </source>
</evidence>
<evidence type="ECO:0000313" key="2">
    <source>
        <dbReference type="EMBL" id="PVD30500.1"/>
    </source>
</evidence>
<comment type="caution">
    <text evidence="2">The sequence shown here is derived from an EMBL/GenBank/DDBJ whole genome shotgun (WGS) entry which is preliminary data.</text>
</comment>
<keyword evidence="3" id="KW-1185">Reference proteome</keyword>
<dbReference type="EMBL" id="PZQS01000005">
    <property type="protein sequence ID" value="PVD30500.1"/>
    <property type="molecule type" value="Genomic_DNA"/>
</dbReference>